<dbReference type="EMBL" id="RQGC01000004">
    <property type="protein sequence ID" value="TGL42461.1"/>
    <property type="molecule type" value="Genomic_DNA"/>
</dbReference>
<feature type="transmembrane region" description="Helical" evidence="1">
    <location>
        <begin position="73"/>
        <end position="93"/>
    </location>
</feature>
<reference evidence="3" key="1">
    <citation type="submission" date="2018-10" db="EMBL/GenBank/DDBJ databases">
        <authorList>
            <person name="Vincent A.T."/>
            <person name="Schiettekatte O."/>
            <person name="Bourhy P."/>
            <person name="Veyrier F.J."/>
            <person name="Picardeau M."/>
        </authorList>
    </citation>
    <scope>NUCLEOTIDE SEQUENCE</scope>
    <source>
        <strain evidence="3">201702690</strain>
    </source>
</reference>
<gene>
    <name evidence="2" type="ORF">EHO57_09465</name>
    <name evidence="3" type="ORF">EHQ53_09410</name>
</gene>
<keyword evidence="4" id="KW-1185">Reference proteome</keyword>
<protein>
    <recommendedName>
        <fullName evidence="6">Rhomboid family intramembrane serine protease</fullName>
    </recommendedName>
</protein>
<organism evidence="2 5">
    <name type="scientific">Leptospira langatensis</name>
    <dbReference type="NCBI Taxonomy" id="2484983"/>
    <lineage>
        <taxon>Bacteria</taxon>
        <taxon>Pseudomonadati</taxon>
        <taxon>Spirochaetota</taxon>
        <taxon>Spirochaetia</taxon>
        <taxon>Leptospirales</taxon>
        <taxon>Leptospiraceae</taxon>
        <taxon>Leptospira</taxon>
    </lineage>
</organism>
<dbReference type="Proteomes" id="UP000297946">
    <property type="component" value="Unassembled WGS sequence"/>
</dbReference>
<dbReference type="AlphaFoldDB" id="A0A5F1ZXV0"/>
<keyword evidence="1" id="KW-1133">Transmembrane helix</keyword>
<evidence type="ECO:0000313" key="4">
    <source>
        <dbReference type="Proteomes" id="UP000297273"/>
    </source>
</evidence>
<comment type="caution">
    <text evidence="2">The sequence shown here is derived from an EMBL/GenBank/DDBJ whole genome shotgun (WGS) entry which is preliminary data.</text>
</comment>
<sequence>MKRFLNRFLHHFYLENAAGYFAAATALITTYSLLVNPSFAILNASIIEEGKWWDVALFAFRLYSPSEAAEGSFMPWVSLAIYSYVIFFVGRMIEEDLGSPKFNLYLWSAVIHITVGAVLSIYYPLYVNTRLIYECLLIALAIRMPNAELFILPIRMKWIGIAIFVFLVIGRFEEVKMTGSYLPLAGLLFGFSNLVLFFGKDLLSSFRQTSRANSWAVKKKEQEVFTVHRCFICGATEATNPYLEFRYCVDCADHEYCENHLHSHTHIR</sequence>
<keyword evidence="1" id="KW-0812">Transmembrane</keyword>
<feature type="transmembrane region" description="Helical" evidence="1">
    <location>
        <begin position="181"/>
        <end position="199"/>
    </location>
</feature>
<feature type="transmembrane region" description="Helical" evidence="1">
    <location>
        <begin position="105"/>
        <end position="125"/>
    </location>
</feature>
<keyword evidence="1" id="KW-0472">Membrane</keyword>
<dbReference type="OrthoDB" id="9778756at2"/>
<evidence type="ECO:0000313" key="2">
    <source>
        <dbReference type="EMBL" id="TGK01597.1"/>
    </source>
</evidence>
<feature type="transmembrane region" description="Helical" evidence="1">
    <location>
        <begin position="12"/>
        <end position="34"/>
    </location>
</feature>
<accession>A0A5F1ZXV0</accession>
<feature type="transmembrane region" description="Helical" evidence="1">
    <location>
        <begin position="158"/>
        <end position="175"/>
    </location>
</feature>
<dbReference type="EMBL" id="RQER01000006">
    <property type="protein sequence ID" value="TGK01597.1"/>
    <property type="molecule type" value="Genomic_DNA"/>
</dbReference>
<reference evidence="4 5" key="2">
    <citation type="journal article" date="2019" name="PLoS Negl. Trop. Dis.">
        <title>Revisiting the worldwide diversity of Leptospira species in the environment.</title>
        <authorList>
            <person name="Vincent A.T."/>
            <person name="Schiettekatte O."/>
            <person name="Bourhy P."/>
            <person name="Veyrier F.J."/>
            <person name="Picardeau M."/>
        </authorList>
    </citation>
    <scope>NUCLEOTIDE SEQUENCE [LARGE SCALE GENOMIC DNA]</scope>
    <source>
        <strain evidence="4">201702690</strain>
        <strain evidence="2 5">SSW18</strain>
    </source>
</reference>
<dbReference type="Proteomes" id="UP000297273">
    <property type="component" value="Unassembled WGS sequence"/>
</dbReference>
<proteinExistence type="predicted"/>
<evidence type="ECO:0000256" key="1">
    <source>
        <dbReference type="SAM" id="Phobius"/>
    </source>
</evidence>
<name>A0A5F1ZXV0_9LEPT</name>
<evidence type="ECO:0000313" key="5">
    <source>
        <dbReference type="Proteomes" id="UP000297946"/>
    </source>
</evidence>
<evidence type="ECO:0008006" key="6">
    <source>
        <dbReference type="Google" id="ProtNLM"/>
    </source>
</evidence>
<evidence type="ECO:0000313" key="3">
    <source>
        <dbReference type="EMBL" id="TGL42461.1"/>
    </source>
</evidence>